<evidence type="ECO:0000259" key="1">
    <source>
        <dbReference type="PROSITE" id="PS51340"/>
    </source>
</evidence>
<dbReference type="Pfam" id="PF03473">
    <property type="entry name" value="MOSC"/>
    <property type="match status" value="1"/>
</dbReference>
<evidence type="ECO:0000313" key="2">
    <source>
        <dbReference type="EMBL" id="AFV75581.1"/>
    </source>
</evidence>
<dbReference type="GO" id="GO:0030170">
    <property type="term" value="F:pyridoxal phosphate binding"/>
    <property type="evidence" value="ECO:0007669"/>
    <property type="project" value="InterPro"/>
</dbReference>
<dbReference type="PANTHER" id="PTHR36930:SF1">
    <property type="entry name" value="MOSC DOMAIN-CONTAINING PROTEIN"/>
    <property type="match status" value="1"/>
</dbReference>
<reference evidence="2 3" key="1">
    <citation type="journal article" date="2013" name="Genome Announc.">
        <title>Whole Genome Sequencing of Thermus oshimai JL-2 and Thermus thermophilus JL-18, Incomplete Denitrifiers from the United States Great Basin.</title>
        <authorList>
            <person name="Murugapiran S.K."/>
            <person name="Huntemann M."/>
            <person name="Wei C.L."/>
            <person name="Han J."/>
            <person name="Detter J.C."/>
            <person name="Han C.S."/>
            <person name="Erkkila T.H."/>
            <person name="Teshima H."/>
            <person name="Chen A."/>
            <person name="Kyrpides N."/>
            <person name="Mavrommatis K."/>
            <person name="Markowitz V."/>
            <person name="Szeto E."/>
            <person name="Ivanova N."/>
            <person name="Pagani I."/>
            <person name="Lam J."/>
            <person name="McDonald A.I."/>
            <person name="Dodsworth J.A."/>
            <person name="Pati A."/>
            <person name="Goodwin L."/>
            <person name="Peters L."/>
            <person name="Pitluck S."/>
            <person name="Woyke T."/>
            <person name="Hedlund B.P."/>
        </authorList>
    </citation>
    <scope>NUCLEOTIDE SEQUENCE</scope>
    <source>
        <strain evidence="2 3">JL-2</strain>
    </source>
</reference>
<dbReference type="GO" id="GO:0030151">
    <property type="term" value="F:molybdenum ion binding"/>
    <property type="evidence" value="ECO:0007669"/>
    <property type="project" value="InterPro"/>
</dbReference>
<name>K7QU08_THEOS</name>
<sequence>MAAPALGRVVSLHLGTGEGLPKPRVEALTLVAGHGALGDRHAGRDPDRAVLVAGLAAYQRAEGAGISIPYGALGENLLLDLDPHDLPPGARLEVGEALLELSSVCTVCASLSRFDLRLPKLLYGGRGVYARILRGGVVRVGDPVQVLVPAE</sequence>
<accession>K7QU08</accession>
<proteinExistence type="predicted"/>
<dbReference type="EMBL" id="CP003249">
    <property type="protein sequence ID" value="AFV75581.1"/>
    <property type="molecule type" value="Genomic_DNA"/>
</dbReference>
<dbReference type="OrthoDB" id="9784492at2"/>
<protein>
    <recommendedName>
        <fullName evidence="1">MOSC domain-containing protein</fullName>
    </recommendedName>
</protein>
<evidence type="ECO:0000313" key="3">
    <source>
        <dbReference type="Proteomes" id="UP000000211"/>
    </source>
</evidence>
<dbReference type="PATRIC" id="fig|751945.3.peg.504"/>
<dbReference type="InterPro" id="IPR052716">
    <property type="entry name" value="MOSC_domain"/>
</dbReference>
<dbReference type="STRING" id="751945.Theos_0517"/>
<dbReference type="eggNOG" id="COG2258">
    <property type="taxonomic scope" value="Bacteria"/>
</dbReference>
<dbReference type="AlphaFoldDB" id="K7QU08"/>
<dbReference type="SUPFAM" id="SSF50800">
    <property type="entry name" value="PK beta-barrel domain-like"/>
    <property type="match status" value="1"/>
</dbReference>
<gene>
    <name evidence="2" type="ORF">Theos_0517</name>
</gene>
<keyword evidence="3" id="KW-1185">Reference proteome</keyword>
<dbReference type="KEGG" id="tos:Theos_0517"/>
<dbReference type="InterPro" id="IPR011037">
    <property type="entry name" value="Pyrv_Knase-like_insert_dom_sf"/>
</dbReference>
<dbReference type="InterPro" id="IPR005302">
    <property type="entry name" value="MoCF_Sase_C"/>
</dbReference>
<dbReference type="PROSITE" id="PS51340">
    <property type="entry name" value="MOSC"/>
    <property type="match status" value="1"/>
</dbReference>
<dbReference type="PANTHER" id="PTHR36930">
    <property type="entry name" value="METAL-SULFUR CLUSTER BIOSYNTHESIS PROTEINS YUAD-RELATED"/>
    <property type="match status" value="1"/>
</dbReference>
<dbReference type="RefSeq" id="WP_016328776.1">
    <property type="nucleotide sequence ID" value="NC_019386.1"/>
</dbReference>
<dbReference type="HOGENOM" id="CLU_122785_1_0_0"/>
<organism evidence="2 3">
    <name type="scientific">Thermus oshimai JL-2</name>
    <dbReference type="NCBI Taxonomy" id="751945"/>
    <lineage>
        <taxon>Bacteria</taxon>
        <taxon>Thermotogati</taxon>
        <taxon>Deinococcota</taxon>
        <taxon>Deinococci</taxon>
        <taxon>Thermales</taxon>
        <taxon>Thermaceae</taxon>
        <taxon>Thermus</taxon>
    </lineage>
</organism>
<dbReference type="Proteomes" id="UP000000211">
    <property type="component" value="Chromosome"/>
</dbReference>
<feature type="domain" description="MOSC" evidence="1">
    <location>
        <begin position="23"/>
        <end position="147"/>
    </location>
</feature>
<dbReference type="Gene3D" id="2.40.33.20">
    <property type="entry name" value="PK beta-barrel domain-like"/>
    <property type="match status" value="1"/>
</dbReference>
<dbReference type="GO" id="GO:0003824">
    <property type="term" value="F:catalytic activity"/>
    <property type="evidence" value="ECO:0007669"/>
    <property type="project" value="InterPro"/>
</dbReference>